<evidence type="ECO:0000256" key="1">
    <source>
        <dbReference type="SAM" id="MobiDB-lite"/>
    </source>
</evidence>
<sequence length="143" mass="14676">MITGDAAREPAELPDDSLASSSSSTESASDDSLGDMGGLLQPCQSEPSCLVPSSGSEVALSPTASSPYSSPYYLAGVDGKRIALLRPPLLPSRLDPQPSVPLDRCLSASAVARTSDNCTPDSPSLQNSQPDSLIQLRGSGRGD</sequence>
<proteinExistence type="predicted"/>
<evidence type="ECO:0000313" key="3">
    <source>
        <dbReference type="Proteomes" id="UP001234178"/>
    </source>
</evidence>
<evidence type="ECO:0000313" key="2">
    <source>
        <dbReference type="EMBL" id="KAK4006488.1"/>
    </source>
</evidence>
<dbReference type="Proteomes" id="UP001234178">
    <property type="component" value="Unassembled WGS sequence"/>
</dbReference>
<protein>
    <submittedName>
        <fullName evidence="2">Uncharacterized protein</fullName>
    </submittedName>
</protein>
<feature type="compositionally biased region" description="Low complexity" evidence="1">
    <location>
        <begin position="16"/>
        <end position="27"/>
    </location>
</feature>
<gene>
    <name evidence="2" type="ORF">OUZ56_011642</name>
</gene>
<feature type="compositionally biased region" description="Low complexity" evidence="1">
    <location>
        <begin position="59"/>
        <end position="71"/>
    </location>
</feature>
<comment type="caution">
    <text evidence="2">The sequence shown here is derived from an EMBL/GenBank/DDBJ whole genome shotgun (WGS) entry which is preliminary data.</text>
</comment>
<dbReference type="EMBL" id="JAOYFB010000002">
    <property type="protein sequence ID" value="KAK4006488.1"/>
    <property type="molecule type" value="Genomic_DNA"/>
</dbReference>
<organism evidence="2 3">
    <name type="scientific">Daphnia magna</name>
    <dbReference type="NCBI Taxonomy" id="35525"/>
    <lineage>
        <taxon>Eukaryota</taxon>
        <taxon>Metazoa</taxon>
        <taxon>Ecdysozoa</taxon>
        <taxon>Arthropoda</taxon>
        <taxon>Crustacea</taxon>
        <taxon>Branchiopoda</taxon>
        <taxon>Diplostraca</taxon>
        <taxon>Cladocera</taxon>
        <taxon>Anomopoda</taxon>
        <taxon>Daphniidae</taxon>
        <taxon>Daphnia</taxon>
    </lineage>
</organism>
<feature type="compositionally biased region" description="Basic and acidic residues" evidence="1">
    <location>
        <begin position="1"/>
        <end position="11"/>
    </location>
</feature>
<feature type="region of interest" description="Disordered" evidence="1">
    <location>
        <begin position="114"/>
        <end position="143"/>
    </location>
</feature>
<reference evidence="2 3" key="1">
    <citation type="journal article" date="2023" name="Nucleic Acids Res.">
        <title>The hologenome of Daphnia magna reveals possible DNA methylation and microbiome-mediated evolution of the host genome.</title>
        <authorList>
            <person name="Chaturvedi A."/>
            <person name="Li X."/>
            <person name="Dhandapani V."/>
            <person name="Marshall H."/>
            <person name="Kissane S."/>
            <person name="Cuenca-Cambronero M."/>
            <person name="Asole G."/>
            <person name="Calvet F."/>
            <person name="Ruiz-Romero M."/>
            <person name="Marangio P."/>
            <person name="Guigo R."/>
            <person name="Rago D."/>
            <person name="Mirbahai L."/>
            <person name="Eastwood N."/>
            <person name="Colbourne J.K."/>
            <person name="Zhou J."/>
            <person name="Mallon E."/>
            <person name="Orsini L."/>
        </authorList>
    </citation>
    <scope>NUCLEOTIDE SEQUENCE [LARGE SCALE GENOMIC DNA]</scope>
    <source>
        <strain evidence="2">LRV0_1</strain>
    </source>
</reference>
<accession>A0ABQ9Z0T8</accession>
<feature type="region of interest" description="Disordered" evidence="1">
    <location>
        <begin position="1"/>
        <end position="71"/>
    </location>
</feature>
<feature type="compositionally biased region" description="Polar residues" evidence="1">
    <location>
        <begin position="114"/>
        <end position="132"/>
    </location>
</feature>
<name>A0ABQ9Z0T8_9CRUS</name>
<feature type="compositionally biased region" description="Polar residues" evidence="1">
    <location>
        <begin position="42"/>
        <end position="56"/>
    </location>
</feature>
<keyword evidence="3" id="KW-1185">Reference proteome</keyword>